<name>A0A3P7QTW1_CYLGO</name>
<proteinExistence type="predicted"/>
<organism evidence="2 3">
    <name type="scientific">Cylicostephanus goldi</name>
    <name type="common">Nematode worm</name>
    <dbReference type="NCBI Taxonomy" id="71465"/>
    <lineage>
        <taxon>Eukaryota</taxon>
        <taxon>Metazoa</taxon>
        <taxon>Ecdysozoa</taxon>
        <taxon>Nematoda</taxon>
        <taxon>Chromadorea</taxon>
        <taxon>Rhabditida</taxon>
        <taxon>Rhabditina</taxon>
        <taxon>Rhabditomorpha</taxon>
        <taxon>Strongyloidea</taxon>
        <taxon>Strongylidae</taxon>
        <taxon>Cylicostephanus</taxon>
    </lineage>
</organism>
<keyword evidence="3" id="KW-1185">Reference proteome</keyword>
<sequence length="95" mass="11059">MHEQQQQMEPQQMQMHGHPQQMGMQQPQQVVLPHSQHQQMPMVQQMQMSHPHSQQMVSERQPTPQMMYAPPSSSVGVVSVPLQEHNEQVISKTWL</sequence>
<evidence type="ECO:0000256" key="1">
    <source>
        <dbReference type="SAM" id="MobiDB-lite"/>
    </source>
</evidence>
<feature type="region of interest" description="Disordered" evidence="1">
    <location>
        <begin position="1"/>
        <end position="74"/>
    </location>
</feature>
<dbReference type="EMBL" id="UYRV01124364">
    <property type="protein sequence ID" value="VDN34326.1"/>
    <property type="molecule type" value="Genomic_DNA"/>
</dbReference>
<evidence type="ECO:0000313" key="2">
    <source>
        <dbReference type="EMBL" id="VDN34326.1"/>
    </source>
</evidence>
<gene>
    <name evidence="2" type="ORF">CGOC_LOCUS12602</name>
</gene>
<dbReference type="Proteomes" id="UP000271889">
    <property type="component" value="Unassembled WGS sequence"/>
</dbReference>
<reference evidence="2 3" key="1">
    <citation type="submission" date="2018-11" db="EMBL/GenBank/DDBJ databases">
        <authorList>
            <consortium name="Pathogen Informatics"/>
        </authorList>
    </citation>
    <scope>NUCLEOTIDE SEQUENCE [LARGE SCALE GENOMIC DNA]</scope>
</reference>
<accession>A0A3P7QTW1</accession>
<feature type="compositionally biased region" description="Low complexity" evidence="1">
    <location>
        <begin position="1"/>
        <end position="58"/>
    </location>
</feature>
<evidence type="ECO:0000313" key="3">
    <source>
        <dbReference type="Proteomes" id="UP000271889"/>
    </source>
</evidence>
<dbReference type="AlphaFoldDB" id="A0A3P7QTW1"/>
<protein>
    <submittedName>
        <fullName evidence="2">Uncharacterized protein</fullName>
    </submittedName>
</protein>